<name>A0A2J6RIM1_HYAVF</name>
<evidence type="ECO:0000313" key="1">
    <source>
        <dbReference type="EMBL" id="PMD38337.1"/>
    </source>
</evidence>
<protein>
    <recommendedName>
        <fullName evidence="3">BTB domain-containing protein</fullName>
    </recommendedName>
</protein>
<accession>A0A2J6RIM1</accession>
<keyword evidence="2" id="KW-1185">Reference proteome</keyword>
<sequence>MSDPPTPPAVQTAAKPPIVFKCLGMKPDVCLNVLGQDYHAHSILLKLLSAFFWTFLDSADKETSVMQASEAKLTSKFRYEWITKVDEDGSWHMISAPSTHQEPSEVSAVKNGPETQQKAFGNFLCAMHFKPCELEECEEFILMTELADHYRALRILSQSLNGALPRQLRLAHVYDVPAYAKELFEVAIKLRNALLLQECLIYLVSPWHRPLYRSLLDPKFKKIAHVGYLSVAEKIADFQTEIAN</sequence>
<gene>
    <name evidence="1" type="ORF">L207DRAFT_585240</name>
</gene>
<dbReference type="AlphaFoldDB" id="A0A2J6RIM1"/>
<dbReference type="Proteomes" id="UP000235786">
    <property type="component" value="Unassembled WGS sequence"/>
</dbReference>
<organism evidence="1 2">
    <name type="scientific">Hyaloscypha variabilis (strain UAMH 11265 / GT02V1 / F)</name>
    <name type="common">Meliniomyces variabilis</name>
    <dbReference type="NCBI Taxonomy" id="1149755"/>
    <lineage>
        <taxon>Eukaryota</taxon>
        <taxon>Fungi</taxon>
        <taxon>Dikarya</taxon>
        <taxon>Ascomycota</taxon>
        <taxon>Pezizomycotina</taxon>
        <taxon>Leotiomycetes</taxon>
        <taxon>Helotiales</taxon>
        <taxon>Hyaloscyphaceae</taxon>
        <taxon>Hyaloscypha</taxon>
        <taxon>Hyaloscypha variabilis</taxon>
    </lineage>
</organism>
<reference evidence="1 2" key="1">
    <citation type="submission" date="2016-04" db="EMBL/GenBank/DDBJ databases">
        <title>A degradative enzymes factory behind the ericoid mycorrhizal symbiosis.</title>
        <authorList>
            <consortium name="DOE Joint Genome Institute"/>
            <person name="Martino E."/>
            <person name="Morin E."/>
            <person name="Grelet G."/>
            <person name="Kuo A."/>
            <person name="Kohler A."/>
            <person name="Daghino S."/>
            <person name="Barry K."/>
            <person name="Choi C."/>
            <person name="Cichocki N."/>
            <person name="Clum A."/>
            <person name="Copeland A."/>
            <person name="Hainaut M."/>
            <person name="Haridas S."/>
            <person name="Labutti K."/>
            <person name="Lindquist E."/>
            <person name="Lipzen A."/>
            <person name="Khouja H.-R."/>
            <person name="Murat C."/>
            <person name="Ohm R."/>
            <person name="Olson A."/>
            <person name="Spatafora J."/>
            <person name="Veneault-Fourrey C."/>
            <person name="Henrissat B."/>
            <person name="Grigoriev I."/>
            <person name="Martin F."/>
            <person name="Perotto S."/>
        </authorList>
    </citation>
    <scope>NUCLEOTIDE SEQUENCE [LARGE SCALE GENOMIC DNA]</scope>
    <source>
        <strain evidence="1 2">F</strain>
    </source>
</reference>
<evidence type="ECO:0008006" key="3">
    <source>
        <dbReference type="Google" id="ProtNLM"/>
    </source>
</evidence>
<dbReference type="EMBL" id="KZ613948">
    <property type="protein sequence ID" value="PMD38337.1"/>
    <property type="molecule type" value="Genomic_DNA"/>
</dbReference>
<evidence type="ECO:0000313" key="2">
    <source>
        <dbReference type="Proteomes" id="UP000235786"/>
    </source>
</evidence>
<dbReference type="OrthoDB" id="2129688at2759"/>
<proteinExistence type="predicted"/>